<dbReference type="Pfam" id="PF18433">
    <property type="entry name" value="DUF5610"/>
    <property type="match status" value="1"/>
</dbReference>
<sequence length="383" mass="40060">MNALASLASSPQRSIFPGQAAAAARKQADAQETLAGRLGERLGLEPGALSGKASDYSPEKVADRVLGFIDQRLRSEAANGADPTKLQGLLDQARAGIQKGFDDARKILDGFGVLGGKVADDIDDTFGRIQDGLDQLQKTYTQPAQPSQPGGVAAVAGYSERFAAQAQTFDLEVKTRDGDKLRISVAQASASFSRSSVTAASDGTNSVVSASSQSSSLQIGAWQIDVEGELDDEEKAALRDLLGQVQDISSKFYSGDLAGAFDRALALDMDGEQLASMSLHLTQTKVSQATDAYGAVAQQGGQAASAVNGSLKDYANSLLDALRSASELAENGRGTLEQLLKGGFALDERFDPAQLAKADAFNGRLLDGLQPLLDKAQDQSTKA</sequence>
<proteinExistence type="predicted"/>
<organism evidence="2 3">
    <name type="scientific">Metapseudomonas resinovorans NBRC 106553</name>
    <dbReference type="NCBI Taxonomy" id="1245471"/>
    <lineage>
        <taxon>Bacteria</taxon>
        <taxon>Pseudomonadati</taxon>
        <taxon>Pseudomonadota</taxon>
        <taxon>Gammaproteobacteria</taxon>
        <taxon>Pseudomonadales</taxon>
        <taxon>Pseudomonadaceae</taxon>
        <taxon>Metapseudomonas</taxon>
    </lineage>
</organism>
<dbReference type="OrthoDB" id="7366224at2"/>
<name>S6AE56_METRE</name>
<feature type="domain" description="DUF5610" evidence="1">
    <location>
        <begin position="26"/>
        <end position="136"/>
    </location>
</feature>
<keyword evidence="3" id="KW-1185">Reference proteome</keyword>
<gene>
    <name evidence="2" type="ORF">PCA10_20850</name>
</gene>
<dbReference type="AlphaFoldDB" id="S6AE56"/>
<dbReference type="PATRIC" id="fig|1245471.3.peg.2102"/>
<dbReference type="Gene3D" id="1.10.132.90">
    <property type="match status" value="1"/>
</dbReference>
<evidence type="ECO:0000313" key="3">
    <source>
        <dbReference type="Proteomes" id="UP000015503"/>
    </source>
</evidence>
<dbReference type="EMBL" id="AP013068">
    <property type="protein sequence ID" value="BAN47817.1"/>
    <property type="molecule type" value="Genomic_DNA"/>
</dbReference>
<dbReference type="Proteomes" id="UP000015503">
    <property type="component" value="Chromosome"/>
</dbReference>
<protein>
    <recommendedName>
        <fullName evidence="1">DUF5610 domain-containing protein</fullName>
    </recommendedName>
</protein>
<dbReference type="STRING" id="1245471.PCA10_20850"/>
<dbReference type="HOGENOM" id="CLU_050195_0_0_6"/>
<dbReference type="eggNOG" id="COG3170">
    <property type="taxonomic scope" value="Bacteria"/>
</dbReference>
<dbReference type="InterPro" id="IPR041651">
    <property type="entry name" value="DUF5610"/>
</dbReference>
<reference evidence="2 3" key="1">
    <citation type="journal article" date="2013" name="Genome Announc.">
        <title>Complete Genome Sequence of the Carbazole Degrader Pseudomonas resinovorans Strain CA10 (NBRC 106553).</title>
        <authorList>
            <person name="Shintani M."/>
            <person name="Hosoyama A."/>
            <person name="Ohji S."/>
            <person name="Tsuchikane K."/>
            <person name="Takarada H."/>
            <person name="Yamazoe A."/>
            <person name="Fujita N."/>
            <person name="Nojiri H."/>
        </authorList>
    </citation>
    <scope>NUCLEOTIDE SEQUENCE [LARGE SCALE GENOMIC DNA]</scope>
    <source>
        <strain evidence="2 3">NBRC 106553</strain>
    </source>
</reference>
<dbReference type="KEGG" id="pre:PCA10_20850"/>
<dbReference type="RefSeq" id="WP_016492017.1">
    <property type="nucleotide sequence ID" value="NC_021499.1"/>
</dbReference>
<accession>S6AE56</accession>
<evidence type="ECO:0000313" key="2">
    <source>
        <dbReference type="EMBL" id="BAN47817.1"/>
    </source>
</evidence>
<evidence type="ECO:0000259" key="1">
    <source>
        <dbReference type="Pfam" id="PF18433"/>
    </source>
</evidence>